<evidence type="ECO:0000256" key="5">
    <source>
        <dbReference type="ARBA" id="ARBA00022840"/>
    </source>
</evidence>
<feature type="domain" description="Helicase C-terminal" evidence="13">
    <location>
        <begin position="355"/>
        <end position="504"/>
    </location>
</feature>
<evidence type="ECO:0000259" key="13">
    <source>
        <dbReference type="PROSITE" id="PS51194"/>
    </source>
</evidence>
<evidence type="ECO:0000256" key="4">
    <source>
        <dbReference type="ARBA" id="ARBA00022806"/>
    </source>
</evidence>
<dbReference type="EMBL" id="KB932203">
    <property type="protein sequence ID" value="KCV71410.1"/>
    <property type="molecule type" value="Genomic_DNA"/>
</dbReference>
<dbReference type="Pfam" id="PF00270">
    <property type="entry name" value="DEAD"/>
    <property type="match status" value="1"/>
</dbReference>
<keyword evidence="5" id="KW-0067">ATP-binding</keyword>
<accession>A0A058ZAJ8</accession>
<dbReference type="PANTHER" id="PTHR13710:SF105">
    <property type="entry name" value="ATP-DEPENDENT DNA HELICASE Q1"/>
    <property type="match status" value="1"/>
</dbReference>
<feature type="region of interest" description="Disordered" evidence="11">
    <location>
        <begin position="1"/>
        <end position="42"/>
    </location>
</feature>
<reference evidence="14" key="1">
    <citation type="submission" date="2013-04" db="EMBL/GenBank/DDBJ databases">
        <title>The Genome Sequence of Fonticula alba ATCC 38817.</title>
        <authorList>
            <consortium name="The Broad Institute Genomics Platform"/>
            <person name="Russ C."/>
            <person name="Cuomo C."/>
            <person name="Burger G."/>
            <person name="Gray M.W."/>
            <person name="Holland P.W.H."/>
            <person name="King N."/>
            <person name="Lang F.B.F."/>
            <person name="Roger A.J."/>
            <person name="Ruiz-Trillo I."/>
            <person name="Brown M."/>
            <person name="Walker B."/>
            <person name="Young S."/>
            <person name="Zeng Q."/>
            <person name="Gargeya S."/>
            <person name="Fitzgerald M."/>
            <person name="Haas B."/>
            <person name="Abouelleil A."/>
            <person name="Allen A.W."/>
            <person name="Alvarado L."/>
            <person name="Arachchi H.M."/>
            <person name="Berlin A.M."/>
            <person name="Chapman S.B."/>
            <person name="Gainer-Dewar J."/>
            <person name="Goldberg J."/>
            <person name="Griggs A."/>
            <person name="Gujja S."/>
            <person name="Hansen M."/>
            <person name="Howarth C."/>
            <person name="Imamovic A."/>
            <person name="Ireland A."/>
            <person name="Larimer J."/>
            <person name="McCowan C."/>
            <person name="Murphy C."/>
            <person name="Pearson M."/>
            <person name="Poon T.W."/>
            <person name="Priest M."/>
            <person name="Roberts A."/>
            <person name="Saif S."/>
            <person name="Shea T."/>
            <person name="Sisk P."/>
            <person name="Sykes S."/>
            <person name="Wortman J."/>
            <person name="Nusbaum C."/>
            <person name="Birren B."/>
        </authorList>
    </citation>
    <scope>NUCLEOTIDE SEQUENCE [LARGE SCALE GENOMIC DNA]</scope>
    <source>
        <strain evidence="14">ATCC 38817</strain>
    </source>
</reference>
<dbReference type="Proteomes" id="UP000030693">
    <property type="component" value="Unassembled WGS sequence"/>
</dbReference>
<organism evidence="14">
    <name type="scientific">Fonticula alba</name>
    <name type="common">Slime mold</name>
    <dbReference type="NCBI Taxonomy" id="691883"/>
    <lineage>
        <taxon>Eukaryota</taxon>
        <taxon>Rotosphaerida</taxon>
        <taxon>Fonticulaceae</taxon>
        <taxon>Fonticula</taxon>
    </lineage>
</organism>
<dbReference type="InterPro" id="IPR011545">
    <property type="entry name" value="DEAD/DEAH_box_helicase_dom"/>
</dbReference>
<evidence type="ECO:0000256" key="11">
    <source>
        <dbReference type="SAM" id="MobiDB-lite"/>
    </source>
</evidence>
<dbReference type="GO" id="GO:0043138">
    <property type="term" value="F:3'-5' DNA helicase activity"/>
    <property type="evidence" value="ECO:0007669"/>
    <property type="project" value="UniProtKB-EC"/>
</dbReference>
<proteinExistence type="inferred from homology"/>
<dbReference type="PROSITE" id="PS51192">
    <property type="entry name" value="HELICASE_ATP_BIND_1"/>
    <property type="match status" value="1"/>
</dbReference>
<dbReference type="FunFam" id="3.40.50.300:FF:001456">
    <property type="entry name" value="ATP-dependent DNA helicase"/>
    <property type="match status" value="1"/>
</dbReference>
<evidence type="ECO:0000313" key="15">
    <source>
        <dbReference type="Proteomes" id="UP000030693"/>
    </source>
</evidence>
<dbReference type="PANTHER" id="PTHR13710">
    <property type="entry name" value="DNA HELICASE RECQ FAMILY MEMBER"/>
    <property type="match status" value="1"/>
</dbReference>
<dbReference type="STRING" id="691883.A0A058ZAJ8"/>
<dbReference type="GO" id="GO:0005694">
    <property type="term" value="C:chromosome"/>
    <property type="evidence" value="ECO:0007669"/>
    <property type="project" value="TreeGrafter"/>
</dbReference>
<dbReference type="GO" id="GO:0005524">
    <property type="term" value="F:ATP binding"/>
    <property type="evidence" value="ECO:0007669"/>
    <property type="project" value="UniProtKB-KW"/>
</dbReference>
<evidence type="ECO:0000259" key="12">
    <source>
        <dbReference type="PROSITE" id="PS51192"/>
    </source>
</evidence>
<evidence type="ECO:0000256" key="6">
    <source>
        <dbReference type="ARBA" id="ARBA00023125"/>
    </source>
</evidence>
<evidence type="ECO:0000256" key="8">
    <source>
        <dbReference type="ARBA" id="ARBA00034617"/>
    </source>
</evidence>
<evidence type="ECO:0000256" key="3">
    <source>
        <dbReference type="ARBA" id="ARBA00022801"/>
    </source>
</evidence>
<protein>
    <recommendedName>
        <fullName evidence="9">DNA 3'-5' helicase</fullName>
        <ecNumber evidence="9">5.6.2.4</ecNumber>
    </recommendedName>
</protein>
<dbReference type="Gene3D" id="3.40.50.300">
    <property type="entry name" value="P-loop containing nucleotide triphosphate hydrolases"/>
    <property type="match status" value="2"/>
</dbReference>
<evidence type="ECO:0000256" key="10">
    <source>
        <dbReference type="SAM" id="Coils"/>
    </source>
</evidence>
<evidence type="ECO:0000256" key="2">
    <source>
        <dbReference type="ARBA" id="ARBA00022741"/>
    </source>
</evidence>
<dbReference type="OrthoDB" id="10261556at2759"/>
<dbReference type="InterPro" id="IPR014001">
    <property type="entry name" value="Helicase_ATP-bd"/>
</dbReference>
<dbReference type="NCBIfam" id="TIGR00614">
    <property type="entry name" value="recQ_fam"/>
    <property type="match status" value="1"/>
</dbReference>
<evidence type="ECO:0000256" key="9">
    <source>
        <dbReference type="ARBA" id="ARBA00034808"/>
    </source>
</evidence>
<dbReference type="GO" id="GO:0000724">
    <property type="term" value="P:double-strand break repair via homologous recombination"/>
    <property type="evidence" value="ECO:0007669"/>
    <property type="project" value="TreeGrafter"/>
</dbReference>
<feature type="coiled-coil region" evidence="10">
    <location>
        <begin position="67"/>
        <end position="94"/>
    </location>
</feature>
<dbReference type="PROSITE" id="PS51194">
    <property type="entry name" value="HELICASE_CTER"/>
    <property type="match status" value="1"/>
</dbReference>
<dbReference type="InterPro" id="IPR027417">
    <property type="entry name" value="P-loop_NTPase"/>
</dbReference>
<evidence type="ECO:0000313" key="14">
    <source>
        <dbReference type="EMBL" id="KCV71410.1"/>
    </source>
</evidence>
<dbReference type="RefSeq" id="XP_009494533.1">
    <property type="nucleotide sequence ID" value="XM_009496258.1"/>
</dbReference>
<dbReference type="OMA" id="NTAWPER"/>
<dbReference type="AlphaFoldDB" id="A0A058ZAJ8"/>
<keyword evidence="7" id="KW-0413">Isomerase</keyword>
<dbReference type="SMART" id="SM00487">
    <property type="entry name" value="DEXDc"/>
    <property type="match status" value="1"/>
</dbReference>
<keyword evidence="15" id="KW-1185">Reference proteome</keyword>
<keyword evidence="6" id="KW-0238">DNA-binding</keyword>
<dbReference type="InterPro" id="IPR004589">
    <property type="entry name" value="DNA_helicase_ATP-dep_RecQ"/>
</dbReference>
<comment type="catalytic activity">
    <reaction evidence="8">
        <text>Couples ATP hydrolysis with the unwinding of duplex DNA by translocating in the 3'-5' direction.</text>
        <dbReference type="EC" id="5.6.2.4"/>
    </reaction>
</comment>
<dbReference type="eggNOG" id="KOG0353">
    <property type="taxonomic scope" value="Eukaryota"/>
</dbReference>
<feature type="domain" description="Helicase ATP-binding" evidence="12">
    <location>
        <begin position="149"/>
        <end position="323"/>
    </location>
</feature>
<keyword evidence="2" id="KW-0547">Nucleotide-binding</keyword>
<dbReference type="FunFam" id="3.40.50.300:FF:001389">
    <property type="entry name" value="ATP-dependent DNA helicase RecQ"/>
    <property type="match status" value="1"/>
</dbReference>
<dbReference type="SMART" id="SM00490">
    <property type="entry name" value="HELICc"/>
    <property type="match status" value="1"/>
</dbReference>
<dbReference type="InterPro" id="IPR001650">
    <property type="entry name" value="Helicase_C-like"/>
</dbReference>
<dbReference type="GO" id="GO:0016787">
    <property type="term" value="F:hydrolase activity"/>
    <property type="evidence" value="ECO:0007669"/>
    <property type="project" value="UniProtKB-KW"/>
</dbReference>
<keyword evidence="10" id="KW-0175">Coiled coil</keyword>
<evidence type="ECO:0000256" key="7">
    <source>
        <dbReference type="ARBA" id="ARBA00023235"/>
    </source>
</evidence>
<evidence type="ECO:0000256" key="1">
    <source>
        <dbReference type="ARBA" id="ARBA00005446"/>
    </source>
</evidence>
<dbReference type="GO" id="GO:0009378">
    <property type="term" value="F:four-way junction helicase activity"/>
    <property type="evidence" value="ECO:0007669"/>
    <property type="project" value="TreeGrafter"/>
</dbReference>
<dbReference type="EC" id="5.6.2.4" evidence="9"/>
<keyword evidence="3" id="KW-0378">Hydrolase</keyword>
<sequence>MLKSEPPLGRAENEHPPIDLTLSGPTAELEPRHPAPRSRSTRVQAAIDQLLATDRKAFSSLDPSTDRETQEKLLASLERQLASLQRRLDAVTQLGELILEDETLRRNTVVPHQDMDWSADTFPWSEEALKVLREVFGFSAFRPKQKEIINATMYGCHTFAVLPTAAGKSLCFQLPSLLRPGFTLVVSPLISLMEDQAASLNSRRIPAAVLSADVKGADARAMYASMAAGHFRLVYATPEGITKRKQFLSALEKAHRGGLIGGIAVDEAHCCSQWGHNFRPDYLTALALLRTQLPDVPVLALTATADSRVRTDVEELLRLDPQSVQRFHTSFRRRGLVYRVIDKAPKGDFASGMATIAEIALSPGLQGKSGIVYCLSRRDVELVAAALAERGVVCAPYHAHIEAAERSRVHTQWLANRIQVIVATVAFGLGIDKPDVRFVIHHSMSKSLEHYYQESGRAGRDGRGGQCILMYHPLDVFKPSTMVFSEKSGLSKLYEMARYCEDRTCADVCGRR</sequence>
<gene>
    <name evidence="14" type="ORF">H696_02357</name>
</gene>
<name>A0A058ZAJ8_FONAL</name>
<dbReference type="SUPFAM" id="SSF52540">
    <property type="entry name" value="P-loop containing nucleoside triphosphate hydrolases"/>
    <property type="match status" value="1"/>
</dbReference>
<dbReference type="GO" id="GO:0005737">
    <property type="term" value="C:cytoplasm"/>
    <property type="evidence" value="ECO:0007669"/>
    <property type="project" value="TreeGrafter"/>
</dbReference>
<dbReference type="Pfam" id="PF00271">
    <property type="entry name" value="Helicase_C"/>
    <property type="match status" value="1"/>
</dbReference>
<dbReference type="GO" id="GO:0003677">
    <property type="term" value="F:DNA binding"/>
    <property type="evidence" value="ECO:0007669"/>
    <property type="project" value="UniProtKB-KW"/>
</dbReference>
<keyword evidence="4" id="KW-0347">Helicase</keyword>
<dbReference type="GeneID" id="20527082"/>
<comment type="similarity">
    <text evidence="1">Belongs to the helicase family. RecQ subfamily.</text>
</comment>